<reference evidence="2" key="1">
    <citation type="submission" date="2016-10" db="EMBL/GenBank/DDBJ databases">
        <authorList>
            <person name="Varghese N."/>
            <person name="Submissions S."/>
        </authorList>
    </citation>
    <scope>NUCLEOTIDE SEQUENCE [LARGE SCALE GENOMIC DNA]</scope>
    <source>
        <strain evidence="2">DSM 15719</strain>
    </source>
</reference>
<dbReference type="AlphaFoldDB" id="A0A1H9LK45"/>
<protein>
    <submittedName>
        <fullName evidence="1">Uncharacterized protein</fullName>
    </submittedName>
</protein>
<name>A0A1H9LK45_FLAFI</name>
<proteinExistence type="predicted"/>
<accession>A0A1H9LK45</accession>
<evidence type="ECO:0000313" key="1">
    <source>
        <dbReference type="EMBL" id="SER11567.1"/>
    </source>
</evidence>
<organism evidence="1 2">
    <name type="scientific">Flavobacterium frigoris</name>
    <dbReference type="NCBI Taxonomy" id="229204"/>
    <lineage>
        <taxon>Bacteria</taxon>
        <taxon>Pseudomonadati</taxon>
        <taxon>Bacteroidota</taxon>
        <taxon>Flavobacteriia</taxon>
        <taxon>Flavobacteriales</taxon>
        <taxon>Flavobacteriaceae</taxon>
        <taxon>Flavobacterium</taxon>
    </lineage>
</organism>
<sequence>MLLIPTFLIAQNKPDWEYDFNRPIGAFFPNYFPMTNKYMPAQNTYYEYNWVSNNMQNLIHSYFKLHRNSNDINGDDYIINTYKTTAGSAIDNLKIKYNLFQVYGLYVVSSLEVTGSKVQVIKLFIYLYNNELQSANLKNGFIKTMAQDVAIYSIVNGVASIKITNGVYKNSTQFKTDFEKRKEKFKTDLMLAKLEDEQRKLDYEADIKKRKAQYTADSIARKQETIKVHLDWANEEASKPKESINVFYFKKSGKKIAFKNQPSEDLEKLIIEKTSDSKNGTYSAYVKTIAVLENKSYTIKINPTDKTF</sequence>
<dbReference type="EMBL" id="FOFZ01000007">
    <property type="protein sequence ID" value="SER11567.1"/>
    <property type="molecule type" value="Genomic_DNA"/>
</dbReference>
<keyword evidence="2" id="KW-1185">Reference proteome</keyword>
<dbReference type="Proteomes" id="UP000183658">
    <property type="component" value="Unassembled WGS sequence"/>
</dbReference>
<gene>
    <name evidence="1" type="ORF">SAMN05444355_10753</name>
</gene>
<evidence type="ECO:0000313" key="2">
    <source>
        <dbReference type="Proteomes" id="UP000183658"/>
    </source>
</evidence>